<reference evidence="10 12" key="2">
    <citation type="submission" date="2018-10" db="EMBL/GenBank/DDBJ databases">
        <title>Characterization and genome analysis of a novel bacterium Sphingobium yanoikuyae SJTF8 capable of degrading PAHs.</title>
        <authorList>
            <person name="Yin C."/>
            <person name="Xiong W."/>
            <person name="Liang R."/>
        </authorList>
    </citation>
    <scope>NUCLEOTIDE SEQUENCE [LARGE SCALE GENOMIC DNA]</scope>
    <source>
        <strain evidence="10 12">SJTF8</strain>
    </source>
</reference>
<dbReference type="InterPro" id="IPR020846">
    <property type="entry name" value="MFS_dom"/>
</dbReference>
<evidence type="ECO:0000313" key="10">
    <source>
        <dbReference type="EMBL" id="AYO80196.1"/>
    </source>
</evidence>
<dbReference type="PANTHER" id="PTHR23517">
    <property type="entry name" value="RESISTANCE PROTEIN MDTM, PUTATIVE-RELATED-RELATED"/>
    <property type="match status" value="1"/>
</dbReference>
<name>A0A085K1B2_SPHYA</name>
<accession>A0A085K1B2</accession>
<feature type="transmembrane region" description="Helical" evidence="7">
    <location>
        <begin position="12"/>
        <end position="35"/>
    </location>
</feature>
<keyword evidence="5 7" id="KW-1133">Transmembrane helix</keyword>
<feature type="transmembrane region" description="Helical" evidence="7">
    <location>
        <begin position="108"/>
        <end position="131"/>
    </location>
</feature>
<feature type="transmembrane region" description="Helical" evidence="7">
    <location>
        <begin position="84"/>
        <end position="102"/>
    </location>
</feature>
<dbReference type="CDD" id="cd17473">
    <property type="entry name" value="MFS_arabinose_efflux_permease_like"/>
    <property type="match status" value="1"/>
</dbReference>
<feature type="domain" description="Major facilitator superfamily (MFS) profile" evidence="8">
    <location>
        <begin position="16"/>
        <end position="399"/>
    </location>
</feature>
<feature type="transmembrane region" description="Helical" evidence="7">
    <location>
        <begin position="375"/>
        <end position="394"/>
    </location>
</feature>
<evidence type="ECO:0000313" key="12">
    <source>
        <dbReference type="Proteomes" id="UP000280708"/>
    </source>
</evidence>
<evidence type="ECO:0000313" key="11">
    <source>
        <dbReference type="Proteomes" id="UP000219422"/>
    </source>
</evidence>
<dbReference type="InterPro" id="IPR011701">
    <property type="entry name" value="MFS"/>
</dbReference>
<evidence type="ECO:0000259" key="8">
    <source>
        <dbReference type="PROSITE" id="PS50850"/>
    </source>
</evidence>
<gene>
    <name evidence="9" type="ORF">A6768_07065</name>
    <name evidence="10" type="ORF">EBF16_27010</name>
</gene>
<dbReference type="InterPro" id="IPR050171">
    <property type="entry name" value="MFS_Transporters"/>
</dbReference>
<feature type="transmembrane region" description="Helical" evidence="7">
    <location>
        <begin position="257"/>
        <end position="275"/>
    </location>
</feature>
<evidence type="ECO:0000256" key="4">
    <source>
        <dbReference type="ARBA" id="ARBA00022692"/>
    </source>
</evidence>
<feature type="transmembrane region" description="Helical" evidence="7">
    <location>
        <begin position="55"/>
        <end position="77"/>
    </location>
</feature>
<comment type="subcellular location">
    <subcellularLocation>
        <location evidence="1">Cell membrane</location>
        <topology evidence="1">Multi-pass membrane protein</topology>
    </subcellularLocation>
</comment>
<dbReference type="RefSeq" id="WP_037511406.1">
    <property type="nucleotide sequence ID" value="NZ_CAIGKD010000020.1"/>
</dbReference>
<sequence>MRSVLDFFRRLSLVPQGITIVVAGFLPIFAIVSMFPAIPAIIDHFATDPDARWKVPMMVSAPGLTIALIAPFAGFFVDRFGRRPLLIGATLLYGIVGTAPFFLDSLNALIACRLLLGVAEAAILTIVNTLIADYWDDRGRKDWLFLQGICGPFFASGVILLSGAASSVRWNGIFMVYAVAFPIFIAMLLWLFEPRRADGATIADIAQSEKAPRTPFPTASVALIGGVTLVASALYYVFIISGSLAWREVGVMDPARIGQLTAIPSLFVMLGALIFRLMGNRPQTVQLATFFGLLGIGLAGIGLAPDWRWLVAALIVQQTGAGMAVPTIISWAQSKLPFEHRGRGMGVWTACFFFGQFSSPWAVHQAENLVGTMQGAFLAAGLVGVIAAIVIGLVRAPRTPTPTIAPAE</sequence>
<reference evidence="9 11" key="1">
    <citation type="submission" date="2017-10" db="EMBL/GenBank/DDBJ databases">
        <title>Sphingobium yanoikuyae S72.</title>
        <authorList>
            <person name="Sanchez E."/>
            <person name="Bustos P."/>
            <person name="Mendoza P."/>
            <person name="Guo X."/>
            <person name="Mendoza A."/>
        </authorList>
    </citation>
    <scope>NUCLEOTIDE SEQUENCE [LARGE SCALE GENOMIC DNA]</scope>
    <source>
        <strain evidence="9 11">S72</strain>
    </source>
</reference>
<dbReference type="GO" id="GO:0005886">
    <property type="term" value="C:plasma membrane"/>
    <property type="evidence" value="ECO:0007669"/>
    <property type="project" value="UniProtKB-SubCell"/>
</dbReference>
<evidence type="ECO:0000256" key="7">
    <source>
        <dbReference type="SAM" id="Phobius"/>
    </source>
</evidence>
<feature type="transmembrane region" description="Helical" evidence="7">
    <location>
        <begin position="310"/>
        <end position="332"/>
    </location>
</feature>
<feature type="transmembrane region" description="Helical" evidence="7">
    <location>
        <begin position="287"/>
        <end position="304"/>
    </location>
</feature>
<evidence type="ECO:0000313" key="9">
    <source>
        <dbReference type="EMBL" id="ATI79808.1"/>
    </source>
</evidence>
<dbReference type="InterPro" id="IPR005829">
    <property type="entry name" value="Sugar_transporter_CS"/>
</dbReference>
<dbReference type="InterPro" id="IPR036259">
    <property type="entry name" value="MFS_trans_sf"/>
</dbReference>
<dbReference type="Gene3D" id="1.20.1250.20">
    <property type="entry name" value="MFS general substrate transporter like domains"/>
    <property type="match status" value="1"/>
</dbReference>
<dbReference type="Pfam" id="PF07690">
    <property type="entry name" value="MFS_1"/>
    <property type="match status" value="1"/>
</dbReference>
<feature type="transmembrane region" description="Helical" evidence="7">
    <location>
        <begin position="143"/>
        <end position="164"/>
    </location>
</feature>
<evidence type="ECO:0000256" key="6">
    <source>
        <dbReference type="ARBA" id="ARBA00023136"/>
    </source>
</evidence>
<keyword evidence="3" id="KW-1003">Cell membrane</keyword>
<feature type="transmembrane region" description="Helical" evidence="7">
    <location>
        <begin position="221"/>
        <end position="245"/>
    </location>
</feature>
<feature type="transmembrane region" description="Helical" evidence="7">
    <location>
        <begin position="170"/>
        <end position="192"/>
    </location>
</feature>
<dbReference type="PANTHER" id="PTHR23517:SF3">
    <property type="entry name" value="INTEGRAL MEMBRANE TRANSPORT PROTEIN"/>
    <property type="match status" value="1"/>
</dbReference>
<proteinExistence type="predicted"/>
<dbReference type="EMBL" id="CP033230">
    <property type="protein sequence ID" value="AYO80196.1"/>
    <property type="molecule type" value="Genomic_DNA"/>
</dbReference>
<dbReference type="PROSITE" id="PS00216">
    <property type="entry name" value="SUGAR_TRANSPORT_1"/>
    <property type="match status" value="1"/>
</dbReference>
<keyword evidence="4 7" id="KW-0812">Transmembrane</keyword>
<keyword evidence="2" id="KW-0813">Transport</keyword>
<evidence type="ECO:0000256" key="2">
    <source>
        <dbReference type="ARBA" id="ARBA00022448"/>
    </source>
</evidence>
<evidence type="ECO:0000256" key="5">
    <source>
        <dbReference type="ARBA" id="ARBA00022989"/>
    </source>
</evidence>
<keyword evidence="6 7" id="KW-0472">Membrane</keyword>
<dbReference type="GeneID" id="57776599"/>
<feature type="transmembrane region" description="Helical" evidence="7">
    <location>
        <begin position="344"/>
        <end position="363"/>
    </location>
</feature>
<dbReference type="EMBL" id="CP023741">
    <property type="protein sequence ID" value="ATI79808.1"/>
    <property type="molecule type" value="Genomic_DNA"/>
</dbReference>
<dbReference type="KEGG" id="sya:A6768_07065"/>
<evidence type="ECO:0000256" key="1">
    <source>
        <dbReference type="ARBA" id="ARBA00004651"/>
    </source>
</evidence>
<evidence type="ECO:0000256" key="3">
    <source>
        <dbReference type="ARBA" id="ARBA00022475"/>
    </source>
</evidence>
<protein>
    <submittedName>
        <fullName evidence="9">MFS transporter</fullName>
    </submittedName>
</protein>
<dbReference type="GO" id="GO:0022857">
    <property type="term" value="F:transmembrane transporter activity"/>
    <property type="evidence" value="ECO:0007669"/>
    <property type="project" value="InterPro"/>
</dbReference>
<dbReference type="AlphaFoldDB" id="A0A085K1B2"/>
<dbReference type="SUPFAM" id="SSF103473">
    <property type="entry name" value="MFS general substrate transporter"/>
    <property type="match status" value="1"/>
</dbReference>
<dbReference type="Proteomes" id="UP000219422">
    <property type="component" value="Chromosome"/>
</dbReference>
<organism evidence="9 11">
    <name type="scientific">Sphingobium yanoikuyae</name>
    <name type="common">Sphingomonas yanoikuyae</name>
    <dbReference type="NCBI Taxonomy" id="13690"/>
    <lineage>
        <taxon>Bacteria</taxon>
        <taxon>Pseudomonadati</taxon>
        <taxon>Pseudomonadota</taxon>
        <taxon>Alphaproteobacteria</taxon>
        <taxon>Sphingomonadales</taxon>
        <taxon>Sphingomonadaceae</taxon>
        <taxon>Sphingobium</taxon>
    </lineage>
</organism>
<dbReference type="PROSITE" id="PS50850">
    <property type="entry name" value="MFS"/>
    <property type="match status" value="1"/>
</dbReference>
<dbReference type="Proteomes" id="UP000280708">
    <property type="component" value="Chromosome"/>
</dbReference>